<dbReference type="GO" id="GO:0008270">
    <property type="term" value="F:zinc ion binding"/>
    <property type="evidence" value="ECO:0007669"/>
    <property type="project" value="UniProtKB-UniRule"/>
</dbReference>
<dbReference type="HAMAP" id="MF_00972">
    <property type="entry name" value="tRNA_aden_deaminase"/>
    <property type="match status" value="1"/>
</dbReference>
<dbReference type="RefSeq" id="WP_060824248.1">
    <property type="nucleotide sequence ID" value="NZ_AP014938.1"/>
</dbReference>
<evidence type="ECO:0000313" key="10">
    <source>
        <dbReference type="EMBL" id="BAS20158.1"/>
    </source>
</evidence>
<comment type="catalytic activity">
    <reaction evidence="7 8">
        <text>adenosine(34) in tRNA + H2O + H(+) = inosine(34) in tRNA + NH4(+)</text>
        <dbReference type="Rhea" id="RHEA:43168"/>
        <dbReference type="Rhea" id="RHEA-COMP:10373"/>
        <dbReference type="Rhea" id="RHEA-COMP:10374"/>
        <dbReference type="ChEBI" id="CHEBI:15377"/>
        <dbReference type="ChEBI" id="CHEBI:15378"/>
        <dbReference type="ChEBI" id="CHEBI:28938"/>
        <dbReference type="ChEBI" id="CHEBI:74411"/>
        <dbReference type="ChEBI" id="CHEBI:82852"/>
        <dbReference type="EC" id="3.5.4.33"/>
    </reaction>
</comment>
<keyword evidence="6 8" id="KW-0862">Zinc</keyword>
<dbReference type="PANTHER" id="PTHR11079:SF202">
    <property type="entry name" value="TRNA-SPECIFIC ADENOSINE DEAMINASE"/>
    <property type="match status" value="1"/>
</dbReference>
<feature type="binding site" evidence="8">
    <location>
        <position position="111"/>
    </location>
    <ligand>
        <name>Zn(2+)</name>
        <dbReference type="ChEBI" id="CHEBI:29105"/>
        <note>catalytic</note>
    </ligand>
</feature>
<dbReference type="EC" id="3.5.4.33" evidence="8"/>
<evidence type="ECO:0000256" key="7">
    <source>
        <dbReference type="ARBA" id="ARBA00048045"/>
    </source>
</evidence>
<feature type="binding site" evidence="8">
    <location>
        <position position="78"/>
    </location>
    <ligand>
        <name>Zn(2+)</name>
        <dbReference type="ChEBI" id="CHEBI:29105"/>
        <note>catalytic</note>
    </ligand>
</feature>
<dbReference type="PATRIC" id="fig|43675.28.peg.933"/>
<evidence type="ECO:0000259" key="9">
    <source>
        <dbReference type="PROSITE" id="PS51747"/>
    </source>
</evidence>
<accession>A0A0K2RZA6</accession>
<comment type="cofactor">
    <cofactor evidence="8">
        <name>Zn(2+)</name>
        <dbReference type="ChEBI" id="CHEBI:29105"/>
    </cofactor>
    <text evidence="8">Binds 1 zinc ion per subunit.</text>
</comment>
<sequence length="175" mass="18746">MSYSEYSKLTVTDGSSAVLSDIPSRSEHSEWMAHALVEGAAAGERGEIPIGAVVVDEQGIIIGSAGNTREQEHDPSAHAEVNAIRQAAAHRGQWRLDGCTLVVTVEPCLMCAGTILASRVSTVVFGAWEEKTGAAGSRYDVLRDGRVAPAPEVYAGVRADECAQLMMDFFKERRP</sequence>
<evidence type="ECO:0000256" key="2">
    <source>
        <dbReference type="ARBA" id="ARBA00011738"/>
    </source>
</evidence>
<proteinExistence type="inferred from homology"/>
<comment type="function">
    <text evidence="8">Catalyzes the deamination of adenosine to inosine at the wobble position 34 of tRNA(Arg2).</text>
</comment>
<dbReference type="PROSITE" id="PS00903">
    <property type="entry name" value="CYT_DCMP_DEAMINASES_1"/>
    <property type="match status" value="1"/>
</dbReference>
<dbReference type="GO" id="GO:0002100">
    <property type="term" value="P:tRNA wobble adenosine to inosine editing"/>
    <property type="evidence" value="ECO:0007669"/>
    <property type="project" value="UniProtKB-UniRule"/>
</dbReference>
<dbReference type="EMBL" id="AP014938">
    <property type="protein sequence ID" value="BAS20158.1"/>
    <property type="molecule type" value="Genomic_DNA"/>
</dbReference>
<feature type="domain" description="CMP/dCMP-type deaminase" evidence="9">
    <location>
        <begin position="26"/>
        <end position="150"/>
    </location>
</feature>
<dbReference type="InterPro" id="IPR016193">
    <property type="entry name" value="Cytidine_deaminase-like"/>
</dbReference>
<keyword evidence="3 8" id="KW-0819">tRNA processing</keyword>
<dbReference type="InterPro" id="IPR016192">
    <property type="entry name" value="APOBEC/CMP_deaminase_Zn-bd"/>
</dbReference>
<reference evidence="11" key="1">
    <citation type="submission" date="2015-08" db="EMBL/GenBank/DDBJ databases">
        <title>Complete genome sequence of Rothia mucilaginosa strain NUM-Rm6536.</title>
        <authorList>
            <person name="Nambu T."/>
        </authorList>
    </citation>
    <scope>NUCLEOTIDE SEQUENCE [LARGE SCALE GENOMIC DNA]</scope>
    <source>
        <strain evidence="11">NUM-Rm6536</strain>
    </source>
</reference>
<evidence type="ECO:0000256" key="5">
    <source>
        <dbReference type="ARBA" id="ARBA00022801"/>
    </source>
</evidence>
<name>A0A0K2RZA6_9MICC</name>
<evidence type="ECO:0000256" key="1">
    <source>
        <dbReference type="ARBA" id="ARBA00010669"/>
    </source>
</evidence>
<evidence type="ECO:0000256" key="3">
    <source>
        <dbReference type="ARBA" id="ARBA00022694"/>
    </source>
</evidence>
<dbReference type="SUPFAM" id="SSF53927">
    <property type="entry name" value="Cytidine deaminase-like"/>
    <property type="match status" value="1"/>
</dbReference>
<dbReference type="InterPro" id="IPR028883">
    <property type="entry name" value="tRNA_aden_deaminase"/>
</dbReference>
<dbReference type="PROSITE" id="PS51747">
    <property type="entry name" value="CYT_DCMP_DEAMINASES_2"/>
    <property type="match status" value="1"/>
</dbReference>
<protein>
    <recommendedName>
        <fullName evidence="8">tRNA-specific adenosine deaminase</fullName>
        <ecNumber evidence="8">3.5.4.33</ecNumber>
    </recommendedName>
</protein>
<feature type="active site" description="Proton donor" evidence="8">
    <location>
        <position position="80"/>
    </location>
</feature>
<evidence type="ECO:0000256" key="8">
    <source>
        <dbReference type="HAMAP-Rule" id="MF_00972"/>
    </source>
</evidence>
<organism evidence="10">
    <name type="scientific">Rothia mucilaginosa</name>
    <dbReference type="NCBI Taxonomy" id="43675"/>
    <lineage>
        <taxon>Bacteria</taxon>
        <taxon>Bacillati</taxon>
        <taxon>Actinomycetota</taxon>
        <taxon>Actinomycetes</taxon>
        <taxon>Micrococcales</taxon>
        <taxon>Micrococcaceae</taxon>
        <taxon>Rothia</taxon>
    </lineage>
</organism>
<dbReference type="Proteomes" id="UP000066203">
    <property type="component" value="Chromosome"/>
</dbReference>
<evidence type="ECO:0000256" key="6">
    <source>
        <dbReference type="ARBA" id="ARBA00022833"/>
    </source>
</evidence>
<dbReference type="CDD" id="cd01285">
    <property type="entry name" value="nucleoside_deaminase"/>
    <property type="match status" value="1"/>
</dbReference>
<dbReference type="Pfam" id="PF00383">
    <property type="entry name" value="dCMP_cyt_deam_1"/>
    <property type="match status" value="1"/>
</dbReference>
<comment type="similarity">
    <text evidence="1">Belongs to the cytidine and deoxycytidylate deaminase family. ADAT2 subfamily.</text>
</comment>
<dbReference type="GO" id="GO:0052717">
    <property type="term" value="F:tRNA-specific adenosine-34 deaminase activity"/>
    <property type="evidence" value="ECO:0007669"/>
    <property type="project" value="UniProtKB-UniRule"/>
</dbReference>
<dbReference type="FunFam" id="3.40.140.10:FF:000005">
    <property type="entry name" value="tRNA-specific adenosine deaminase"/>
    <property type="match status" value="1"/>
</dbReference>
<dbReference type="AlphaFoldDB" id="A0A0K2RZA6"/>
<dbReference type="PANTHER" id="PTHR11079">
    <property type="entry name" value="CYTOSINE DEAMINASE FAMILY MEMBER"/>
    <property type="match status" value="1"/>
</dbReference>
<dbReference type="InterPro" id="IPR002125">
    <property type="entry name" value="CMP_dCMP_dom"/>
</dbReference>
<evidence type="ECO:0000256" key="4">
    <source>
        <dbReference type="ARBA" id="ARBA00022723"/>
    </source>
</evidence>
<gene>
    <name evidence="8" type="primary">tadA</name>
    <name evidence="10" type="ORF">RM6536_0911</name>
</gene>
<dbReference type="Gene3D" id="3.40.140.10">
    <property type="entry name" value="Cytidine Deaminase, domain 2"/>
    <property type="match status" value="1"/>
</dbReference>
<keyword evidence="4 8" id="KW-0479">Metal-binding</keyword>
<comment type="subunit">
    <text evidence="2 8">Homodimer.</text>
</comment>
<evidence type="ECO:0000313" key="11">
    <source>
        <dbReference type="Proteomes" id="UP000066203"/>
    </source>
</evidence>
<keyword evidence="5 8" id="KW-0378">Hydrolase</keyword>
<feature type="binding site" evidence="8">
    <location>
        <position position="108"/>
    </location>
    <ligand>
        <name>Zn(2+)</name>
        <dbReference type="ChEBI" id="CHEBI:29105"/>
        <note>catalytic</note>
    </ligand>
</feature>